<sequence length="182" mass="20578">MDAMTFLVDTVFDLYLMVVILRFWLQLVRADFYNPFSQFVVKATQPIIAPMRRVLPSIGSVDTSSIVLAILVVMAKLLVLTLMAGAQFDALTFILYSVVAVLKKTGVLLFWMLLIRAILSWFNQGYNPVVMIMGQLTEPLIAPIRRIIPPIGGLDLSVLVLFIAMNFLNILFSQYIPFWAFI</sequence>
<dbReference type="Proteomes" id="UP000291106">
    <property type="component" value="Chromosome"/>
</dbReference>
<evidence type="ECO:0000313" key="3">
    <source>
        <dbReference type="EMBL" id="QBF81899.1"/>
    </source>
</evidence>
<keyword evidence="2" id="KW-1133">Transmembrane helix</keyword>
<feature type="transmembrane region" description="Helical" evidence="2">
    <location>
        <begin position="93"/>
        <end position="119"/>
    </location>
</feature>
<dbReference type="AlphaFoldDB" id="A0A411PEA3"/>
<dbReference type="Pfam" id="PF02325">
    <property type="entry name" value="CCB3_YggT"/>
    <property type="match status" value="2"/>
</dbReference>
<feature type="transmembrane region" description="Helical" evidence="2">
    <location>
        <begin position="66"/>
        <end position="86"/>
    </location>
</feature>
<dbReference type="GO" id="GO:0016020">
    <property type="term" value="C:membrane"/>
    <property type="evidence" value="ECO:0007669"/>
    <property type="project" value="InterPro"/>
</dbReference>
<proteinExistence type="inferred from homology"/>
<keyword evidence="4" id="KW-1185">Reference proteome</keyword>
<protein>
    <submittedName>
        <fullName evidence="3">YggT family protein</fullName>
    </submittedName>
</protein>
<dbReference type="PANTHER" id="PTHR33219:SF14">
    <property type="entry name" value="PROTEIN COFACTOR ASSEMBLY OF COMPLEX C SUBUNIT B CCB3, CHLOROPLASTIC-RELATED"/>
    <property type="match status" value="1"/>
</dbReference>
<dbReference type="PANTHER" id="PTHR33219">
    <property type="entry name" value="YLMG HOMOLOG PROTEIN 2, CHLOROPLASTIC"/>
    <property type="match status" value="1"/>
</dbReference>
<evidence type="ECO:0000313" key="4">
    <source>
        <dbReference type="Proteomes" id="UP000291106"/>
    </source>
</evidence>
<evidence type="ECO:0000256" key="1">
    <source>
        <dbReference type="ARBA" id="ARBA00010894"/>
    </source>
</evidence>
<dbReference type="OrthoDB" id="9806665at2"/>
<feature type="transmembrane region" description="Helical" evidence="2">
    <location>
        <begin position="7"/>
        <end position="25"/>
    </location>
</feature>
<feature type="transmembrane region" description="Helical" evidence="2">
    <location>
        <begin position="156"/>
        <end position="176"/>
    </location>
</feature>
<reference evidence="3 4" key="1">
    <citation type="submission" date="2019-02" db="EMBL/GenBank/DDBJ databases">
        <title>Shewanella sp. D4-2 isolated from Dokdo Island.</title>
        <authorList>
            <person name="Baek K."/>
        </authorList>
    </citation>
    <scope>NUCLEOTIDE SEQUENCE [LARGE SCALE GENOMIC DNA]</scope>
    <source>
        <strain evidence="3 4">D4-2</strain>
    </source>
</reference>
<dbReference type="EMBL" id="CP036200">
    <property type="protein sequence ID" value="QBF81899.1"/>
    <property type="molecule type" value="Genomic_DNA"/>
</dbReference>
<accession>A0A411PEA3</accession>
<dbReference type="KEGG" id="smai:EXU30_03680"/>
<keyword evidence="2" id="KW-0812">Transmembrane</keyword>
<dbReference type="InterPro" id="IPR003425">
    <property type="entry name" value="CCB3/YggT"/>
</dbReference>
<gene>
    <name evidence="3" type="ORF">EXU30_03680</name>
</gene>
<organism evidence="3 4">
    <name type="scientific">Shewanella maritima</name>
    <dbReference type="NCBI Taxonomy" id="2520507"/>
    <lineage>
        <taxon>Bacteria</taxon>
        <taxon>Pseudomonadati</taxon>
        <taxon>Pseudomonadota</taxon>
        <taxon>Gammaproteobacteria</taxon>
        <taxon>Alteromonadales</taxon>
        <taxon>Shewanellaceae</taxon>
        <taxon>Shewanella</taxon>
    </lineage>
</organism>
<comment type="similarity">
    <text evidence="1">Belongs to the YggT family.</text>
</comment>
<evidence type="ECO:0000256" key="2">
    <source>
        <dbReference type="SAM" id="Phobius"/>
    </source>
</evidence>
<dbReference type="RefSeq" id="WP_130597873.1">
    <property type="nucleotide sequence ID" value="NZ_CP036200.1"/>
</dbReference>
<keyword evidence="2" id="KW-0472">Membrane</keyword>
<name>A0A411PEA3_9GAMM</name>